<sequence length="291" mass="33334">MSSVINPDEYSPAETLITFPHPIPLLRHPINTATDDNHSPVLGFQNPNSFSSAYKSCESSILTQCESAARIGCSVAASNNCKPPWWRTLFGSSVVSNEEMKERENCEEREMMRCLDGARINCREFAENKCVTAFRDARVVVGEDVGSNVVEMIGRRNRLGQFKAFSVGVAWDDIRPRCDVIGWTYVFWYAHCIPRNVFYVLLVIQRKLKTQDRLGQWNVWATVKVKRRMAHVSNSLYNIVIWISPFAKSRSTQGKGRYGFMDMAFNPIETMNFRVRCKMAGKYDLRDEKDC</sequence>
<dbReference type="GO" id="GO:0009536">
    <property type="term" value="C:plastid"/>
    <property type="evidence" value="ECO:0007669"/>
    <property type="project" value="TreeGrafter"/>
</dbReference>
<evidence type="ECO:0000313" key="2">
    <source>
        <dbReference type="Proteomes" id="UP000245207"/>
    </source>
</evidence>
<reference evidence="1 2" key="1">
    <citation type="journal article" date="2018" name="Mol. Plant">
        <title>The genome of Artemisia annua provides insight into the evolution of Asteraceae family and artemisinin biosynthesis.</title>
        <authorList>
            <person name="Shen Q."/>
            <person name="Zhang L."/>
            <person name="Liao Z."/>
            <person name="Wang S."/>
            <person name="Yan T."/>
            <person name="Shi P."/>
            <person name="Liu M."/>
            <person name="Fu X."/>
            <person name="Pan Q."/>
            <person name="Wang Y."/>
            <person name="Lv Z."/>
            <person name="Lu X."/>
            <person name="Zhang F."/>
            <person name="Jiang W."/>
            <person name="Ma Y."/>
            <person name="Chen M."/>
            <person name="Hao X."/>
            <person name="Li L."/>
            <person name="Tang Y."/>
            <person name="Lv G."/>
            <person name="Zhou Y."/>
            <person name="Sun X."/>
            <person name="Brodelius P.E."/>
            <person name="Rose J.K.C."/>
            <person name="Tang K."/>
        </authorList>
    </citation>
    <scope>NUCLEOTIDE SEQUENCE [LARGE SCALE GENOMIC DNA]</scope>
    <source>
        <strain evidence="2">cv. Huhao1</strain>
        <tissue evidence="1">Leaf</tissue>
    </source>
</reference>
<dbReference type="PANTHER" id="PTHR36773">
    <property type="entry name" value="EXPRESSED PROTEIN"/>
    <property type="match status" value="1"/>
</dbReference>
<gene>
    <name evidence="1" type="ORF">CTI12_AA341860</name>
</gene>
<dbReference type="PANTHER" id="PTHR36773:SF1">
    <property type="entry name" value="EXPRESSED PROTEIN"/>
    <property type="match status" value="1"/>
</dbReference>
<keyword evidence="2" id="KW-1185">Reference proteome</keyword>
<organism evidence="1 2">
    <name type="scientific">Artemisia annua</name>
    <name type="common">Sweet wormwood</name>
    <dbReference type="NCBI Taxonomy" id="35608"/>
    <lineage>
        <taxon>Eukaryota</taxon>
        <taxon>Viridiplantae</taxon>
        <taxon>Streptophyta</taxon>
        <taxon>Embryophyta</taxon>
        <taxon>Tracheophyta</taxon>
        <taxon>Spermatophyta</taxon>
        <taxon>Magnoliopsida</taxon>
        <taxon>eudicotyledons</taxon>
        <taxon>Gunneridae</taxon>
        <taxon>Pentapetalae</taxon>
        <taxon>asterids</taxon>
        <taxon>campanulids</taxon>
        <taxon>Asterales</taxon>
        <taxon>Asteraceae</taxon>
        <taxon>Asteroideae</taxon>
        <taxon>Anthemideae</taxon>
        <taxon>Artemisiinae</taxon>
        <taxon>Artemisia</taxon>
    </lineage>
</organism>
<dbReference type="OrthoDB" id="1928518at2759"/>
<accession>A0A2U1MTG0</accession>
<proteinExistence type="predicted"/>
<dbReference type="EMBL" id="PKPP01004403">
    <property type="protein sequence ID" value="PWA64527.1"/>
    <property type="molecule type" value="Genomic_DNA"/>
</dbReference>
<dbReference type="Proteomes" id="UP000245207">
    <property type="component" value="Unassembled WGS sequence"/>
</dbReference>
<protein>
    <submittedName>
        <fullName evidence="1">Uncharacterized protein</fullName>
    </submittedName>
</protein>
<comment type="caution">
    <text evidence="1">The sequence shown here is derived from an EMBL/GenBank/DDBJ whole genome shotgun (WGS) entry which is preliminary data.</text>
</comment>
<evidence type="ECO:0000313" key="1">
    <source>
        <dbReference type="EMBL" id="PWA64527.1"/>
    </source>
</evidence>
<dbReference type="AlphaFoldDB" id="A0A2U1MTG0"/>
<dbReference type="STRING" id="35608.A0A2U1MTG0"/>
<name>A0A2U1MTG0_ARTAN</name>